<comment type="caution">
    <text evidence="2">The sequence shown here is derived from an EMBL/GenBank/DDBJ whole genome shotgun (WGS) entry which is preliminary data.</text>
</comment>
<feature type="compositionally biased region" description="Gly residues" evidence="1">
    <location>
        <begin position="58"/>
        <end position="72"/>
    </location>
</feature>
<accession>A0ABU1J4L0</accession>
<dbReference type="Proteomes" id="UP001185028">
    <property type="component" value="Unassembled WGS sequence"/>
</dbReference>
<dbReference type="RefSeq" id="WP_188776118.1">
    <property type="nucleotide sequence ID" value="NZ_BMMB01000006.1"/>
</dbReference>
<protein>
    <submittedName>
        <fullName evidence="2">Uncharacterized protein</fullName>
    </submittedName>
</protein>
<dbReference type="EMBL" id="JAVDQH010000029">
    <property type="protein sequence ID" value="MDR6246448.1"/>
    <property type="molecule type" value="Genomic_DNA"/>
</dbReference>
<name>A0ABU1J4L0_9BACL</name>
<feature type="compositionally biased region" description="Basic and acidic residues" evidence="1">
    <location>
        <begin position="85"/>
        <end position="103"/>
    </location>
</feature>
<organism evidence="2 3">
    <name type="scientific">Paenibacillus hunanensis</name>
    <dbReference type="NCBI Taxonomy" id="539262"/>
    <lineage>
        <taxon>Bacteria</taxon>
        <taxon>Bacillati</taxon>
        <taxon>Bacillota</taxon>
        <taxon>Bacilli</taxon>
        <taxon>Bacillales</taxon>
        <taxon>Paenibacillaceae</taxon>
        <taxon>Paenibacillus</taxon>
    </lineage>
</organism>
<sequence>MTQHIQAYFRTEDQAESARISLETLNVKNLEVGRLESQVNQGGRVLVPLLPVNAGGGTTGGTTSGVAGGTGPGTIIPPTAIIGDDGNRNEVRDNDSDRDARDDHDAWSAMNATDKDYDDLKYVLSVTAMEADVESVVQKLRTNNAFVEVLE</sequence>
<keyword evidence="3" id="KW-1185">Reference proteome</keyword>
<feature type="region of interest" description="Disordered" evidence="1">
    <location>
        <begin position="58"/>
        <end position="103"/>
    </location>
</feature>
<gene>
    <name evidence="2" type="ORF">JOC58_004384</name>
</gene>
<evidence type="ECO:0000313" key="2">
    <source>
        <dbReference type="EMBL" id="MDR6246448.1"/>
    </source>
</evidence>
<feature type="compositionally biased region" description="Low complexity" evidence="1">
    <location>
        <begin position="73"/>
        <end position="83"/>
    </location>
</feature>
<evidence type="ECO:0000256" key="1">
    <source>
        <dbReference type="SAM" id="MobiDB-lite"/>
    </source>
</evidence>
<evidence type="ECO:0000313" key="3">
    <source>
        <dbReference type="Proteomes" id="UP001185028"/>
    </source>
</evidence>
<proteinExistence type="predicted"/>
<reference evidence="2 3" key="1">
    <citation type="submission" date="2023-07" db="EMBL/GenBank/DDBJ databases">
        <title>Genomic Encyclopedia of Type Strains, Phase IV (KMG-IV): sequencing the most valuable type-strain genomes for metagenomic binning, comparative biology and taxonomic classification.</title>
        <authorList>
            <person name="Goeker M."/>
        </authorList>
    </citation>
    <scope>NUCLEOTIDE SEQUENCE [LARGE SCALE GENOMIC DNA]</scope>
    <source>
        <strain evidence="2 3">DSM 22170</strain>
    </source>
</reference>